<keyword evidence="2" id="KW-1185">Reference proteome</keyword>
<protein>
    <submittedName>
        <fullName evidence="1">Uncharacterized protein</fullName>
    </submittedName>
</protein>
<comment type="caution">
    <text evidence="1">The sequence shown here is derived from an EMBL/GenBank/DDBJ whole genome shotgun (WGS) entry which is preliminary data.</text>
</comment>
<accession>A0ABU6J678</accession>
<dbReference type="EMBL" id="JAWIIV010000005">
    <property type="protein sequence ID" value="MEC4719162.1"/>
    <property type="molecule type" value="Genomic_DNA"/>
</dbReference>
<evidence type="ECO:0000313" key="1">
    <source>
        <dbReference type="EMBL" id="MEC4719162.1"/>
    </source>
</evidence>
<dbReference type="RefSeq" id="WP_326505878.1">
    <property type="nucleotide sequence ID" value="NZ_JAWIIV010000005.1"/>
</dbReference>
<dbReference type="Proteomes" id="UP001352263">
    <property type="component" value="Unassembled WGS sequence"/>
</dbReference>
<reference evidence="1 2" key="1">
    <citation type="submission" date="2023-10" db="EMBL/GenBank/DDBJ databases">
        <title>Noviherbaspirillum sp. CPCC 100848 genome assembly.</title>
        <authorList>
            <person name="Li X.Y."/>
            <person name="Fang X.M."/>
        </authorList>
    </citation>
    <scope>NUCLEOTIDE SEQUENCE [LARGE SCALE GENOMIC DNA]</scope>
    <source>
        <strain evidence="1 2">CPCC 100848</strain>
    </source>
</reference>
<sequence>MKSFKASMRPWMSEDLEPFGTITLDSGETVDRVYLAARLDRFPSQHGMMKH</sequence>
<evidence type="ECO:0000313" key="2">
    <source>
        <dbReference type="Proteomes" id="UP001352263"/>
    </source>
</evidence>
<organism evidence="1 2">
    <name type="scientific">Noviherbaspirillum album</name>
    <dbReference type="NCBI Taxonomy" id="3080276"/>
    <lineage>
        <taxon>Bacteria</taxon>
        <taxon>Pseudomonadati</taxon>
        <taxon>Pseudomonadota</taxon>
        <taxon>Betaproteobacteria</taxon>
        <taxon>Burkholderiales</taxon>
        <taxon>Oxalobacteraceae</taxon>
        <taxon>Noviherbaspirillum</taxon>
    </lineage>
</organism>
<proteinExistence type="predicted"/>
<name>A0ABU6J678_9BURK</name>
<gene>
    <name evidence="1" type="ORF">RY831_08380</name>
</gene>